<proteinExistence type="predicted"/>
<name>A0AC34FI58_9BILA</name>
<organism evidence="1 2">
    <name type="scientific">Panagrolaimus sp. ES5</name>
    <dbReference type="NCBI Taxonomy" id="591445"/>
    <lineage>
        <taxon>Eukaryota</taxon>
        <taxon>Metazoa</taxon>
        <taxon>Ecdysozoa</taxon>
        <taxon>Nematoda</taxon>
        <taxon>Chromadorea</taxon>
        <taxon>Rhabditida</taxon>
        <taxon>Tylenchina</taxon>
        <taxon>Panagrolaimomorpha</taxon>
        <taxon>Panagrolaimoidea</taxon>
        <taxon>Panagrolaimidae</taxon>
        <taxon>Panagrolaimus</taxon>
    </lineage>
</organism>
<evidence type="ECO:0000313" key="2">
    <source>
        <dbReference type="WBParaSite" id="ES5_v2.g16955.t1"/>
    </source>
</evidence>
<evidence type="ECO:0000313" key="1">
    <source>
        <dbReference type="Proteomes" id="UP000887579"/>
    </source>
</evidence>
<reference evidence="2" key="1">
    <citation type="submission" date="2022-11" db="UniProtKB">
        <authorList>
            <consortium name="WormBaseParasite"/>
        </authorList>
    </citation>
    <scope>IDENTIFICATION</scope>
</reference>
<sequence>MVTKESEINLKDKQQSFLKVINYDNQYSNLNLNYTCSRIPSFIQSHSKAISSNKSFEHQVQEIFETQKANSQKDFYKQDKSSNLNNSTLSLHIAAYENLNEAATNEFAEEESLGLIKNCENAKQIFAGVVSTIQNPFEFPRQQKNEGFKPEIMQFKTSQKLLNPNSSDSNTMELKETFSSFKLRQRSESMSSSISLNSDHVRFFDKIFTPRFPPYPYPPIIEYQQLQDADLSDHYYTLSIEHLSTRYSAAMELCEKLDKRVFDLLWAIFPDILTCVKCDASIERKEHKKLFWDFRYANVCCSQCIDIDELRCGLVTSLISLLSPHFHRCIEKNLKQNIKIYDEFIPSFGFQTPANTFSALNGLRRYTSDLYTDKHMNLRDELFEAHMLNFAGSDRSEKYIEKFRAMLIQETASIKVIEVCLSFAIKALPNYIPKFSCKCHQAH</sequence>
<dbReference type="Proteomes" id="UP000887579">
    <property type="component" value="Unplaced"/>
</dbReference>
<dbReference type="WBParaSite" id="ES5_v2.g16955.t1">
    <property type="protein sequence ID" value="ES5_v2.g16955.t1"/>
    <property type="gene ID" value="ES5_v2.g16955"/>
</dbReference>
<accession>A0AC34FI58</accession>
<protein>
    <submittedName>
        <fullName evidence="2">Uncharacterized protein</fullName>
    </submittedName>
</protein>